<dbReference type="GO" id="GO:0004042">
    <property type="term" value="F:L-glutamate N-acetyltransferase activity"/>
    <property type="evidence" value="ECO:0007669"/>
    <property type="project" value="UniProtKB-UniRule"/>
</dbReference>
<dbReference type="Gene3D" id="3.60.70.12">
    <property type="entry name" value="L-amino peptidase D-ALA esterase/amidase"/>
    <property type="match status" value="1"/>
</dbReference>
<dbReference type="SUPFAM" id="SSF56266">
    <property type="entry name" value="DmpA/ArgJ-like"/>
    <property type="match status" value="1"/>
</dbReference>
<feature type="chain" id="PRO_5023363374" description="Arginine biosynthesis bifunctional protein ArgJ beta chain" evidence="6">
    <location>
        <begin position="203"/>
        <end position="408"/>
    </location>
</feature>
<comment type="similarity">
    <text evidence="1 6">Belongs to the ArgJ family.</text>
</comment>
<dbReference type="InterPro" id="IPR042195">
    <property type="entry name" value="ArgJ_beta_C"/>
</dbReference>
<dbReference type="GO" id="GO:0006592">
    <property type="term" value="P:ornithine biosynthetic process"/>
    <property type="evidence" value="ECO:0007669"/>
    <property type="project" value="TreeGrafter"/>
</dbReference>
<feature type="binding site" evidence="6">
    <location>
        <position position="169"/>
    </location>
    <ligand>
        <name>substrate</name>
    </ligand>
</feature>
<dbReference type="GO" id="GO:0005737">
    <property type="term" value="C:cytoplasm"/>
    <property type="evidence" value="ECO:0007669"/>
    <property type="project" value="UniProtKB-SubCell"/>
</dbReference>
<comment type="pathway">
    <text evidence="6">Amino-acid biosynthesis; L-arginine biosynthesis; L-ornithine and N-acetyl-L-glutamate from L-glutamate and N(2)-acetyl-L-ornithine (cyclic): step 1/1.</text>
</comment>
<evidence type="ECO:0000256" key="1">
    <source>
        <dbReference type="ARBA" id="ARBA00006774"/>
    </source>
</evidence>
<dbReference type="HAMAP" id="MF_01106">
    <property type="entry name" value="ArgJ"/>
    <property type="match status" value="1"/>
</dbReference>
<feature type="binding site" evidence="6">
    <location>
        <position position="200"/>
    </location>
    <ligand>
        <name>substrate</name>
    </ligand>
</feature>
<feature type="site" description="Involved in the stabilization of negative charge on the oxyanion by the formation of the oxyanion hole" evidence="6">
    <location>
        <position position="132"/>
    </location>
</feature>
<reference evidence="7 8" key="1">
    <citation type="journal article" date="2018" name="Elife">
        <title>Discovery and characterization of a prevalent human gut bacterial enzyme sufficient for the inactivation of a family of plant toxins.</title>
        <authorList>
            <person name="Koppel N."/>
            <person name="Bisanz J.E."/>
            <person name="Pandelia M.E."/>
            <person name="Turnbaugh P.J."/>
            <person name="Balskus E.P."/>
        </authorList>
    </citation>
    <scope>NUCLEOTIDE SEQUENCE [LARGE SCALE GENOMIC DNA]</scope>
    <source>
        <strain evidence="7 8">W1 BHI 6</strain>
    </source>
</reference>
<comment type="caution">
    <text evidence="6">Lacks conserved residue(s) required for the propagation of feature annotation.</text>
</comment>
<dbReference type="Gene3D" id="3.30.2330.10">
    <property type="entry name" value="arginine biosynthesis bifunctional protein suprefamily"/>
    <property type="match status" value="1"/>
</dbReference>
<organism evidence="7 8">
    <name type="scientific">Eggerthella lenta</name>
    <name type="common">Eubacterium lentum</name>
    <dbReference type="NCBI Taxonomy" id="84112"/>
    <lineage>
        <taxon>Bacteria</taxon>
        <taxon>Bacillati</taxon>
        <taxon>Actinomycetota</taxon>
        <taxon>Coriobacteriia</taxon>
        <taxon>Eggerthellales</taxon>
        <taxon>Eggerthellaceae</taxon>
        <taxon>Eggerthella</taxon>
    </lineage>
</organism>
<keyword evidence="4 6" id="KW-0068">Autocatalytic cleavage</keyword>
<keyword evidence="6" id="KW-0963">Cytoplasm</keyword>
<dbReference type="Gene3D" id="3.10.20.340">
    <property type="entry name" value="ArgJ beta chain, C-terminal domain"/>
    <property type="match status" value="1"/>
</dbReference>
<dbReference type="InterPro" id="IPR002813">
    <property type="entry name" value="Arg_biosynth_ArgJ"/>
</dbReference>
<dbReference type="InterPro" id="IPR016117">
    <property type="entry name" value="ArgJ-like_dom_sf"/>
</dbReference>
<dbReference type="EMBL" id="PPTU01000025">
    <property type="protein sequence ID" value="RDB67934.1"/>
    <property type="molecule type" value="Genomic_DNA"/>
</dbReference>
<comment type="pathway">
    <text evidence="6">Amino-acid biosynthesis; L-arginine biosynthesis; N(2)-acetyl-L-ornithine from L-glutamate: step 1/4.</text>
</comment>
<gene>
    <name evidence="6" type="primary">argJ</name>
    <name evidence="7" type="ORF">C1875_12625</name>
</gene>
<evidence type="ECO:0000256" key="4">
    <source>
        <dbReference type="ARBA" id="ARBA00022813"/>
    </source>
</evidence>
<name>A0A369M929_EGGLN</name>
<dbReference type="Pfam" id="PF01960">
    <property type="entry name" value="ArgJ"/>
    <property type="match status" value="1"/>
</dbReference>
<evidence type="ECO:0000313" key="8">
    <source>
        <dbReference type="Proteomes" id="UP000253970"/>
    </source>
</evidence>
<keyword evidence="6" id="KW-0511">Multifunctional enzyme</keyword>
<dbReference type="GO" id="GO:0006526">
    <property type="term" value="P:L-arginine biosynthetic process"/>
    <property type="evidence" value="ECO:0007669"/>
    <property type="project" value="UniProtKB-UniRule"/>
</dbReference>
<comment type="function">
    <text evidence="6">Catalyzes two activities which are involved in the cyclic version of arginine biosynthesis: the synthesis of N-acetylglutamate from glutamate and acetyl-CoA as the acetyl donor, and of ornithine by transacetylation between N(2)-acetylornithine and glutamate.</text>
</comment>
<feature type="site" description="Involved in the stabilization of negative charge on the oxyanion by the formation of the oxyanion hole" evidence="6">
    <location>
        <position position="133"/>
    </location>
</feature>
<evidence type="ECO:0000313" key="7">
    <source>
        <dbReference type="EMBL" id="RDB67934.1"/>
    </source>
</evidence>
<protein>
    <recommendedName>
        <fullName evidence="6">Arginine biosynthesis bifunctional protein ArgJ</fullName>
    </recommendedName>
    <domain>
        <recommendedName>
            <fullName evidence="6">Glutamate N-acetyltransferase</fullName>
            <ecNumber evidence="6">2.3.1.35</ecNumber>
        </recommendedName>
        <alternativeName>
            <fullName evidence="6">Ornithine acetyltransferase</fullName>
            <shortName evidence="6">OATase</shortName>
        </alternativeName>
        <alternativeName>
            <fullName evidence="6">Ornithine transacetylase</fullName>
        </alternativeName>
    </domain>
    <domain>
        <recommendedName>
            <fullName evidence="6">Amino-acid acetyltransferase</fullName>
            <ecNumber evidence="6">2.3.1.1</ecNumber>
        </recommendedName>
        <alternativeName>
            <fullName evidence="6">N-acetylglutamate synthase</fullName>
            <shortName evidence="6">AGSase</shortName>
        </alternativeName>
    </domain>
    <component>
        <recommendedName>
            <fullName evidence="6">Arginine biosynthesis bifunctional protein ArgJ alpha chain</fullName>
        </recommendedName>
    </component>
    <component>
        <recommendedName>
            <fullName evidence="6">Arginine biosynthesis bifunctional protein ArgJ beta chain</fullName>
        </recommendedName>
    </component>
</protein>
<dbReference type="EC" id="2.3.1.35" evidence="6"/>
<keyword evidence="5 6" id="KW-0012">Acyltransferase</keyword>
<proteinExistence type="inferred from homology"/>
<evidence type="ECO:0000256" key="2">
    <source>
        <dbReference type="ARBA" id="ARBA00011475"/>
    </source>
</evidence>
<sequence>MGRPRAVRHHEMPSLATIDEGGVTSALGFTASGVHAGFYEGGGRLDCALVSADVPCPCAALFTHNAFSAAPVDVSRDHLRRVSFGFVRAVLINSGNANALTGENGLEVARRSARLASDELGCREDEVLVASTGTMGSRPPVEPFERGVPLACRRASRDGGHDAARAILTSGAHPKEAAVSYRSTDAAYRGCTFTVGGMAKGPEMLLVLTTDAPLSPALAYRALEESASASFNKVIVDAGSSTNDSCFLLASGYGAKPGKPIREGTQAFREFSEALKEVSGRLARCIASDEQCVSCLITVHVVGAFDEADADRVARSVAHSLVVRSTVAGRHANWSHIVSSIGYADALFMRERVSVDVMGVPVLRRGALCPFDEQRLLREAGDREIVIRVDLGAGGAQTTYWTGDLPPG</sequence>
<dbReference type="EC" id="2.3.1.1" evidence="6"/>
<evidence type="ECO:0000256" key="6">
    <source>
        <dbReference type="HAMAP-Rule" id="MF_01106"/>
    </source>
</evidence>
<dbReference type="UniPathway" id="UPA00068">
    <property type="reaction ID" value="UER00106"/>
</dbReference>
<keyword evidence="6" id="KW-0028">Amino-acid biosynthesis</keyword>
<dbReference type="Proteomes" id="UP000253970">
    <property type="component" value="Unassembled WGS sequence"/>
</dbReference>
<keyword evidence="3 6" id="KW-0808">Transferase</keyword>
<evidence type="ECO:0000256" key="5">
    <source>
        <dbReference type="ARBA" id="ARBA00023315"/>
    </source>
</evidence>
<dbReference type="RefSeq" id="WP_114534474.1">
    <property type="nucleotide sequence ID" value="NZ_JADNER010000021.1"/>
</dbReference>
<dbReference type="GO" id="GO:0004358">
    <property type="term" value="F:L-glutamate N-acetyltransferase activity, acting on acetyl-L-ornithine as donor"/>
    <property type="evidence" value="ECO:0007669"/>
    <property type="project" value="UniProtKB-UniRule"/>
</dbReference>
<dbReference type="AlphaFoldDB" id="A0A369M929"/>
<dbReference type="PANTHER" id="PTHR23100:SF0">
    <property type="entry name" value="ARGININE BIOSYNTHESIS BIFUNCTIONAL PROTEIN ARGJ, MITOCHONDRIAL"/>
    <property type="match status" value="1"/>
</dbReference>
<dbReference type="PANTHER" id="PTHR23100">
    <property type="entry name" value="ARGININE BIOSYNTHESIS BIFUNCTIONAL PROTEIN ARGJ"/>
    <property type="match status" value="1"/>
</dbReference>
<comment type="subcellular location">
    <subcellularLocation>
        <location evidence="6">Cytoplasm</location>
    </subcellularLocation>
</comment>
<comment type="catalytic activity">
    <reaction evidence="6">
        <text>N(2)-acetyl-L-ornithine + L-glutamate = N-acetyl-L-glutamate + L-ornithine</text>
        <dbReference type="Rhea" id="RHEA:15349"/>
        <dbReference type="ChEBI" id="CHEBI:29985"/>
        <dbReference type="ChEBI" id="CHEBI:44337"/>
        <dbReference type="ChEBI" id="CHEBI:46911"/>
        <dbReference type="ChEBI" id="CHEBI:57805"/>
        <dbReference type="EC" id="2.3.1.35"/>
    </reaction>
</comment>
<evidence type="ECO:0000256" key="3">
    <source>
        <dbReference type="ARBA" id="ARBA00022679"/>
    </source>
</evidence>
<keyword evidence="6" id="KW-0055">Arginine biosynthesis</keyword>
<comment type="subunit">
    <text evidence="2 6">Heterotetramer of two alpha and two beta chains.</text>
</comment>
<comment type="caution">
    <text evidence="7">The sequence shown here is derived from an EMBL/GenBank/DDBJ whole genome shotgun (WGS) entry which is preliminary data.</text>
</comment>
<comment type="catalytic activity">
    <reaction evidence="6">
        <text>L-glutamate + acetyl-CoA = N-acetyl-L-glutamate + CoA + H(+)</text>
        <dbReference type="Rhea" id="RHEA:24292"/>
        <dbReference type="ChEBI" id="CHEBI:15378"/>
        <dbReference type="ChEBI" id="CHEBI:29985"/>
        <dbReference type="ChEBI" id="CHEBI:44337"/>
        <dbReference type="ChEBI" id="CHEBI:57287"/>
        <dbReference type="ChEBI" id="CHEBI:57288"/>
        <dbReference type="EC" id="2.3.1.1"/>
    </reaction>
</comment>
<feature type="chain" id="PRO_5023363375" description="Arginine biosynthesis bifunctional protein ArgJ alpha chain" evidence="6">
    <location>
        <begin position="1"/>
        <end position="202"/>
    </location>
</feature>
<accession>A0A369M929</accession>